<evidence type="ECO:0000256" key="4">
    <source>
        <dbReference type="ARBA" id="ARBA00022857"/>
    </source>
</evidence>
<evidence type="ECO:0000256" key="10">
    <source>
        <dbReference type="RuleBase" id="RU366074"/>
    </source>
</evidence>
<keyword evidence="10" id="KW-0444">Lipid biosynthesis</keyword>
<dbReference type="PRINTS" id="PR00081">
    <property type="entry name" value="GDHRDH"/>
</dbReference>
<dbReference type="NCBIfam" id="NF005559">
    <property type="entry name" value="PRK07231.1"/>
    <property type="match status" value="1"/>
</dbReference>
<dbReference type="GO" id="GO:0008202">
    <property type="term" value="P:steroid metabolic process"/>
    <property type="evidence" value="ECO:0007669"/>
    <property type="project" value="UniProtKB-KW"/>
</dbReference>
<dbReference type="Pfam" id="PF13561">
    <property type="entry name" value="adh_short_C2"/>
    <property type="match status" value="1"/>
</dbReference>
<evidence type="ECO:0000256" key="7">
    <source>
        <dbReference type="ARBA" id="ARBA00048508"/>
    </source>
</evidence>
<evidence type="ECO:0000256" key="8">
    <source>
        <dbReference type="PIRSR" id="PIRSR611284-1"/>
    </source>
</evidence>
<dbReference type="Proteomes" id="UP000324781">
    <property type="component" value="Unassembled WGS sequence"/>
</dbReference>
<comment type="pathway">
    <text evidence="1 10">Lipid metabolism; fatty acid biosynthesis.</text>
</comment>
<feature type="binding site" evidence="9">
    <location>
        <position position="186"/>
    </location>
    <ligand>
        <name>NADP(+)</name>
        <dbReference type="ChEBI" id="CHEBI:58349"/>
    </ligand>
</feature>
<dbReference type="NCBIfam" id="NF009466">
    <property type="entry name" value="PRK12826.1-2"/>
    <property type="match status" value="1"/>
</dbReference>
<dbReference type="GO" id="GO:0006633">
    <property type="term" value="P:fatty acid biosynthetic process"/>
    <property type="evidence" value="ECO:0007669"/>
    <property type="project" value="UniProtKB-UniPathway"/>
</dbReference>
<keyword evidence="10" id="KW-0276">Fatty acid metabolism</keyword>
<comment type="catalytic activity">
    <reaction evidence="7 10">
        <text>a (3R)-hydroxyacyl-[ACP] + NADP(+) = a 3-oxoacyl-[ACP] + NADPH + H(+)</text>
        <dbReference type="Rhea" id="RHEA:17397"/>
        <dbReference type="Rhea" id="RHEA-COMP:9916"/>
        <dbReference type="Rhea" id="RHEA-COMP:9945"/>
        <dbReference type="ChEBI" id="CHEBI:15378"/>
        <dbReference type="ChEBI" id="CHEBI:57783"/>
        <dbReference type="ChEBI" id="CHEBI:58349"/>
        <dbReference type="ChEBI" id="CHEBI:78776"/>
        <dbReference type="ChEBI" id="CHEBI:78827"/>
        <dbReference type="EC" id="1.1.1.100"/>
    </reaction>
</comment>
<dbReference type="EC" id="1.1.1.100" evidence="3 10"/>
<evidence type="ECO:0000256" key="1">
    <source>
        <dbReference type="ARBA" id="ARBA00005194"/>
    </source>
</evidence>
<keyword evidence="4 9" id="KW-0521">NADP</keyword>
<dbReference type="InterPro" id="IPR036291">
    <property type="entry name" value="NAD(P)-bd_dom_sf"/>
</dbReference>
<dbReference type="OrthoDB" id="9803333at2"/>
<feature type="binding site" evidence="9">
    <location>
        <begin position="12"/>
        <end position="15"/>
    </location>
    <ligand>
        <name>NADP(+)</name>
        <dbReference type="ChEBI" id="CHEBI:58349"/>
    </ligand>
</feature>
<dbReference type="NCBIfam" id="TIGR01830">
    <property type="entry name" value="3oxo_ACP_reduc"/>
    <property type="match status" value="1"/>
</dbReference>
<dbReference type="NCBIfam" id="NF004198">
    <property type="entry name" value="PRK05653.1-3"/>
    <property type="match status" value="1"/>
</dbReference>
<gene>
    <name evidence="12" type="ORF">SAMN05444373_101928</name>
</gene>
<organism evidence="12 13">
    <name type="scientific">Thermoclostridium caenicola</name>
    <dbReference type="NCBI Taxonomy" id="659425"/>
    <lineage>
        <taxon>Bacteria</taxon>
        <taxon>Bacillati</taxon>
        <taxon>Bacillota</taxon>
        <taxon>Clostridia</taxon>
        <taxon>Eubacteriales</taxon>
        <taxon>Oscillospiraceae</taxon>
        <taxon>Thermoclostridium</taxon>
    </lineage>
</organism>
<evidence type="ECO:0000256" key="3">
    <source>
        <dbReference type="ARBA" id="ARBA00012948"/>
    </source>
</evidence>
<dbReference type="CDD" id="cd05333">
    <property type="entry name" value="BKR_SDR_c"/>
    <property type="match status" value="1"/>
</dbReference>
<comment type="similarity">
    <text evidence="2 10">Belongs to the short-chain dehydrogenases/reductases (SDR) family.</text>
</comment>
<evidence type="ECO:0000256" key="9">
    <source>
        <dbReference type="PIRSR" id="PIRSR611284-2"/>
    </source>
</evidence>
<feature type="binding site" evidence="9">
    <location>
        <position position="37"/>
    </location>
    <ligand>
        <name>NADP(+)</name>
        <dbReference type="ChEBI" id="CHEBI:58349"/>
    </ligand>
</feature>
<dbReference type="UniPathway" id="UPA00094"/>
<dbReference type="PROSITE" id="PS00061">
    <property type="entry name" value="ADH_SHORT"/>
    <property type="match status" value="1"/>
</dbReference>
<dbReference type="InterPro" id="IPR020904">
    <property type="entry name" value="Sc_DH/Rdtase_CS"/>
</dbReference>
<feature type="binding site" evidence="9">
    <location>
        <begin position="153"/>
        <end position="157"/>
    </location>
    <ligand>
        <name>NADP(+)</name>
        <dbReference type="ChEBI" id="CHEBI:58349"/>
    </ligand>
</feature>
<feature type="active site" description="Proton acceptor" evidence="8">
    <location>
        <position position="153"/>
    </location>
</feature>
<dbReference type="PANTHER" id="PTHR42879">
    <property type="entry name" value="3-OXOACYL-(ACYL-CARRIER-PROTEIN) REDUCTASE"/>
    <property type="match status" value="1"/>
</dbReference>
<dbReference type="PANTHER" id="PTHR42879:SF2">
    <property type="entry name" value="3-OXOACYL-[ACYL-CARRIER-PROTEIN] REDUCTASE FABG"/>
    <property type="match status" value="1"/>
</dbReference>
<dbReference type="InterPro" id="IPR002347">
    <property type="entry name" value="SDR_fam"/>
</dbReference>
<dbReference type="EMBL" id="FQZP01000019">
    <property type="protein sequence ID" value="SHJ01112.1"/>
    <property type="molecule type" value="Genomic_DNA"/>
</dbReference>
<dbReference type="InterPro" id="IPR057326">
    <property type="entry name" value="KR_dom"/>
</dbReference>
<dbReference type="SUPFAM" id="SSF51735">
    <property type="entry name" value="NAD(P)-binding Rossmann-fold domains"/>
    <property type="match status" value="1"/>
</dbReference>
<keyword evidence="5 10" id="KW-0560">Oxidoreductase</keyword>
<comment type="subunit">
    <text evidence="10">Homotetramer.</text>
</comment>
<keyword evidence="6" id="KW-0753">Steroid metabolism</keyword>
<dbReference type="GO" id="GO:0004316">
    <property type="term" value="F:3-oxoacyl-[acyl-carrier-protein] reductase (NADPH) activity"/>
    <property type="evidence" value="ECO:0007669"/>
    <property type="project" value="UniProtKB-UniRule"/>
</dbReference>
<dbReference type="RefSeq" id="WP_149678580.1">
    <property type="nucleotide sequence ID" value="NZ_DAONMB010000050.1"/>
</dbReference>
<dbReference type="InterPro" id="IPR011284">
    <property type="entry name" value="3oxo_ACP_reduc"/>
</dbReference>
<dbReference type="GO" id="GO:0051287">
    <property type="term" value="F:NAD binding"/>
    <property type="evidence" value="ECO:0007669"/>
    <property type="project" value="UniProtKB-UniRule"/>
</dbReference>
<protein>
    <recommendedName>
        <fullName evidence="3 10">3-oxoacyl-[acyl-carrier-protein] reductase</fullName>
        <ecNumber evidence="3 10">1.1.1.100</ecNumber>
    </recommendedName>
</protein>
<evidence type="ECO:0000259" key="11">
    <source>
        <dbReference type="SMART" id="SM00822"/>
    </source>
</evidence>
<dbReference type="Gene3D" id="3.40.50.720">
    <property type="entry name" value="NAD(P)-binding Rossmann-like Domain"/>
    <property type="match status" value="1"/>
</dbReference>
<keyword evidence="10" id="KW-0275">Fatty acid biosynthesis</keyword>
<evidence type="ECO:0000256" key="5">
    <source>
        <dbReference type="ARBA" id="ARBA00023002"/>
    </source>
</evidence>
<feature type="binding site" evidence="9">
    <location>
        <position position="88"/>
    </location>
    <ligand>
        <name>NADP(+)</name>
        <dbReference type="ChEBI" id="CHEBI:58349"/>
    </ligand>
</feature>
<feature type="domain" description="Ketoreductase" evidence="11">
    <location>
        <begin position="6"/>
        <end position="184"/>
    </location>
</feature>
<comment type="function">
    <text evidence="10">Catalyzes the NADPH-dependent reduction of beta-ketoacyl-ACP substrates to beta-hydroxyacyl-ACP products, the first reductive step in the elongation cycle of fatty acid biosynthesis.</text>
</comment>
<name>A0A1M6FTT5_9FIRM</name>
<accession>A0A1M6FTT5</accession>
<dbReference type="AlphaFoldDB" id="A0A1M6FTT5"/>
<dbReference type="FunFam" id="3.40.50.720:FF:000115">
    <property type="entry name" value="3-oxoacyl-[acyl-carrier-protein] reductase FabG"/>
    <property type="match status" value="1"/>
</dbReference>
<keyword evidence="10" id="KW-0443">Lipid metabolism</keyword>
<evidence type="ECO:0000313" key="13">
    <source>
        <dbReference type="Proteomes" id="UP000324781"/>
    </source>
</evidence>
<dbReference type="InterPro" id="IPR050259">
    <property type="entry name" value="SDR"/>
</dbReference>
<dbReference type="PRINTS" id="PR00080">
    <property type="entry name" value="SDRFAMILY"/>
</dbReference>
<reference evidence="12 13" key="1">
    <citation type="submission" date="2016-11" db="EMBL/GenBank/DDBJ databases">
        <authorList>
            <person name="Varghese N."/>
            <person name="Submissions S."/>
        </authorList>
    </citation>
    <scope>NUCLEOTIDE SEQUENCE [LARGE SCALE GENOMIC DNA]</scope>
    <source>
        <strain evidence="12 13">DSM 19027</strain>
    </source>
</reference>
<evidence type="ECO:0000256" key="6">
    <source>
        <dbReference type="ARBA" id="ARBA00023221"/>
    </source>
</evidence>
<evidence type="ECO:0000256" key="2">
    <source>
        <dbReference type="ARBA" id="ARBA00006484"/>
    </source>
</evidence>
<evidence type="ECO:0000313" key="12">
    <source>
        <dbReference type="EMBL" id="SHJ01112.1"/>
    </source>
</evidence>
<sequence length="245" mass="26149">MEFSGKTVIVTGSTRGIGKAIAEKFAELGANVMLSGTTDKVYDVVNELKGRGFSVAGFAGDLAVPENAQAIVDQTVETFGGLDILVNNAGITRDKLLIKMEEEDWDTVMDINLKSVFLLTKAAVKIMMKKKKGTIINLSSVVGLMGNSSQANYAASKAGLIGFTKSVAKEYARRGITCNAIAPGFIETEMTGSLPEEVKEYYLKNIPLGRPGTTSEVADLAVFLASDRAQYITGQVINIDGGLYM</sequence>
<keyword evidence="13" id="KW-1185">Reference proteome</keyword>
<proteinExistence type="inferred from homology"/>
<dbReference type="SMART" id="SM00822">
    <property type="entry name" value="PKS_KR"/>
    <property type="match status" value="1"/>
</dbReference>